<dbReference type="SUPFAM" id="SSF55729">
    <property type="entry name" value="Acyl-CoA N-acyltransferases (Nat)"/>
    <property type="match status" value="1"/>
</dbReference>
<reference evidence="4 5" key="1">
    <citation type="submission" date="2019-12" db="EMBL/GenBank/DDBJ databases">
        <title>WGS of CPCC 203550 I12A-02606.</title>
        <authorList>
            <person name="Jiang Z."/>
        </authorList>
    </citation>
    <scope>NUCLEOTIDE SEQUENCE [LARGE SCALE GENOMIC DNA]</scope>
    <source>
        <strain evidence="4 5">I12A-02606</strain>
    </source>
</reference>
<dbReference type="Proteomes" id="UP000471126">
    <property type="component" value="Unassembled WGS sequence"/>
</dbReference>
<accession>A0A6P0GM33</accession>
<dbReference type="RefSeq" id="WP_163478095.1">
    <property type="nucleotide sequence ID" value="NZ_JAAGWE010000034.1"/>
</dbReference>
<dbReference type="PROSITE" id="PS51186">
    <property type="entry name" value="GNAT"/>
    <property type="match status" value="1"/>
</dbReference>
<dbReference type="InterPro" id="IPR000182">
    <property type="entry name" value="GNAT_dom"/>
</dbReference>
<keyword evidence="2" id="KW-0012">Acyltransferase</keyword>
<dbReference type="Pfam" id="PF00583">
    <property type="entry name" value="Acetyltransf_1"/>
    <property type="match status" value="1"/>
</dbReference>
<dbReference type="AlphaFoldDB" id="A0A6P0GM33"/>
<gene>
    <name evidence="4" type="ORF">GCU54_18800</name>
</gene>
<dbReference type="EMBL" id="JAAGWE010000034">
    <property type="protein sequence ID" value="NEM08031.1"/>
    <property type="molecule type" value="Genomic_DNA"/>
</dbReference>
<evidence type="ECO:0000256" key="1">
    <source>
        <dbReference type="ARBA" id="ARBA00022679"/>
    </source>
</evidence>
<dbReference type="CDD" id="cd04301">
    <property type="entry name" value="NAT_SF"/>
    <property type="match status" value="1"/>
</dbReference>
<evidence type="ECO:0000259" key="3">
    <source>
        <dbReference type="PROSITE" id="PS51186"/>
    </source>
</evidence>
<dbReference type="PANTHER" id="PTHR43877:SF2">
    <property type="entry name" value="AMINOALKYLPHOSPHONATE N-ACETYLTRANSFERASE-RELATED"/>
    <property type="match status" value="1"/>
</dbReference>
<evidence type="ECO:0000313" key="5">
    <source>
        <dbReference type="Proteomes" id="UP000471126"/>
    </source>
</evidence>
<keyword evidence="1 4" id="KW-0808">Transferase</keyword>
<organism evidence="4 5">
    <name type="scientific">Geodermatophilus normandii</name>
    <dbReference type="NCBI Taxonomy" id="1137989"/>
    <lineage>
        <taxon>Bacteria</taxon>
        <taxon>Bacillati</taxon>
        <taxon>Actinomycetota</taxon>
        <taxon>Actinomycetes</taxon>
        <taxon>Geodermatophilales</taxon>
        <taxon>Geodermatophilaceae</taxon>
        <taxon>Geodermatophilus</taxon>
    </lineage>
</organism>
<proteinExistence type="predicted"/>
<sequence length="155" mass="16787">MEPVIEVTTSEDPALLGLVAAQEREVMARYGVDDAGPGLSAGAVCLLARLDGHPVGCVALGSLEEGIGEVKRMYVDPGARGHRMGRLLLERVEELAATRGHRLLRLEAGTEQPEALQLYRSAGWREIPCYGYFRDHPSTICFEKPIALRGHVPGA</sequence>
<evidence type="ECO:0000256" key="2">
    <source>
        <dbReference type="ARBA" id="ARBA00023315"/>
    </source>
</evidence>
<dbReference type="InterPro" id="IPR016181">
    <property type="entry name" value="Acyl_CoA_acyltransferase"/>
</dbReference>
<comment type="caution">
    <text evidence="4">The sequence shown here is derived from an EMBL/GenBank/DDBJ whole genome shotgun (WGS) entry which is preliminary data.</text>
</comment>
<dbReference type="Gene3D" id="3.40.630.30">
    <property type="match status" value="1"/>
</dbReference>
<dbReference type="InterPro" id="IPR050832">
    <property type="entry name" value="Bact_Acetyltransf"/>
</dbReference>
<feature type="domain" description="N-acetyltransferase" evidence="3">
    <location>
        <begin position="2"/>
        <end position="147"/>
    </location>
</feature>
<evidence type="ECO:0000313" key="4">
    <source>
        <dbReference type="EMBL" id="NEM08031.1"/>
    </source>
</evidence>
<dbReference type="PANTHER" id="PTHR43877">
    <property type="entry name" value="AMINOALKYLPHOSPHONATE N-ACETYLTRANSFERASE-RELATED-RELATED"/>
    <property type="match status" value="1"/>
</dbReference>
<dbReference type="GO" id="GO:0016747">
    <property type="term" value="F:acyltransferase activity, transferring groups other than amino-acyl groups"/>
    <property type="evidence" value="ECO:0007669"/>
    <property type="project" value="InterPro"/>
</dbReference>
<protein>
    <submittedName>
        <fullName evidence="4">GNAT family N-acetyltransferase</fullName>
    </submittedName>
</protein>
<name>A0A6P0GM33_9ACTN</name>